<organism evidence="2 3">
    <name type="scientific">Citrus unshiu</name>
    <name type="common">Satsuma mandarin</name>
    <name type="synonym">Citrus nobilis var. unshiu</name>
    <dbReference type="NCBI Taxonomy" id="55188"/>
    <lineage>
        <taxon>Eukaryota</taxon>
        <taxon>Viridiplantae</taxon>
        <taxon>Streptophyta</taxon>
        <taxon>Embryophyta</taxon>
        <taxon>Tracheophyta</taxon>
        <taxon>Spermatophyta</taxon>
        <taxon>Magnoliopsida</taxon>
        <taxon>eudicotyledons</taxon>
        <taxon>Gunneridae</taxon>
        <taxon>Pentapetalae</taxon>
        <taxon>rosids</taxon>
        <taxon>malvids</taxon>
        <taxon>Sapindales</taxon>
        <taxon>Rutaceae</taxon>
        <taxon>Aurantioideae</taxon>
        <taxon>Citrus</taxon>
    </lineage>
</organism>
<dbReference type="Proteomes" id="UP000236630">
    <property type="component" value="Unassembled WGS sequence"/>
</dbReference>
<feature type="non-terminal residue" evidence="2">
    <location>
        <position position="1"/>
    </location>
</feature>
<reference evidence="2 3" key="1">
    <citation type="journal article" date="2017" name="Front. Genet.">
        <title>Draft sequencing of the heterozygous diploid genome of Satsuma (Citrus unshiu Marc.) using a hybrid assembly approach.</title>
        <authorList>
            <person name="Shimizu T."/>
            <person name="Tanizawa Y."/>
            <person name="Mochizuki T."/>
            <person name="Nagasaki H."/>
            <person name="Yoshioka T."/>
            <person name="Toyoda A."/>
            <person name="Fujiyama A."/>
            <person name="Kaminuma E."/>
            <person name="Nakamura Y."/>
        </authorList>
    </citation>
    <scope>NUCLEOTIDE SEQUENCE [LARGE SCALE GENOMIC DNA]</scope>
    <source>
        <strain evidence="3">cv. Miyagawa wase</strain>
    </source>
</reference>
<keyword evidence="3" id="KW-1185">Reference proteome</keyword>
<sequence>KTLLIARHLLFSLQLLTQCFPRAPPPHSSTYQIKRRDHDAVLLLLLLCEVHQQDPEALSAAPQAKWPAVLGKHFCESALSLSGIVGGAYEGAVLLPYVEMVTRCRRFVNAMGGGVRGGEKEGRDVAAAVVAVVGCRRWTVPVPISVVLYVKRKWEEGGTCVSYHASICFIGCVFCLGSRRGTRVLVAGSGSLLMMFLERSNGCGTLSLKRAAGGSFAGE</sequence>
<keyword evidence="1" id="KW-0732">Signal</keyword>
<comment type="caution">
    <text evidence="2">The sequence shown here is derived from an EMBL/GenBank/DDBJ whole genome shotgun (WGS) entry which is preliminary data.</text>
</comment>
<gene>
    <name evidence="2" type="ORF">CUMW_282410</name>
</gene>
<accession>A0A2H5N1Q5</accession>
<feature type="chain" id="PRO_5014167642" evidence="1">
    <location>
        <begin position="20"/>
        <end position="219"/>
    </location>
</feature>
<evidence type="ECO:0000313" key="2">
    <source>
        <dbReference type="EMBL" id="GAY34159.1"/>
    </source>
</evidence>
<proteinExistence type="predicted"/>
<feature type="signal peptide" evidence="1">
    <location>
        <begin position="1"/>
        <end position="19"/>
    </location>
</feature>
<name>A0A2H5N1Q5_CITUN</name>
<evidence type="ECO:0000256" key="1">
    <source>
        <dbReference type="SAM" id="SignalP"/>
    </source>
</evidence>
<protein>
    <submittedName>
        <fullName evidence="2">Uncharacterized protein</fullName>
    </submittedName>
</protein>
<evidence type="ECO:0000313" key="3">
    <source>
        <dbReference type="Proteomes" id="UP000236630"/>
    </source>
</evidence>
<dbReference type="STRING" id="55188.A0A2H5N1Q5"/>
<dbReference type="EMBL" id="BDQV01003210">
    <property type="protein sequence ID" value="GAY34159.1"/>
    <property type="molecule type" value="Genomic_DNA"/>
</dbReference>
<dbReference type="AlphaFoldDB" id="A0A2H5N1Q5"/>